<comment type="caution">
    <text evidence="6">The sequence shown here is derived from an EMBL/GenBank/DDBJ whole genome shotgun (WGS) entry which is preliminary data.</text>
</comment>
<accession>A0A4E0QZK4</accession>
<feature type="domain" description="NOT2/NOT3/NOT5 C-terminal" evidence="5">
    <location>
        <begin position="3"/>
        <end position="107"/>
    </location>
</feature>
<reference evidence="6" key="1">
    <citation type="submission" date="2019-03" db="EMBL/GenBank/DDBJ databases">
        <title>Improved annotation for the trematode Fasciola hepatica.</title>
        <authorList>
            <person name="Choi Y.-J."/>
            <person name="Martin J."/>
            <person name="Mitreva M."/>
        </authorList>
    </citation>
    <scope>NUCLEOTIDE SEQUENCE [LARGE SCALE GENOMIC DNA]</scope>
</reference>
<feature type="region of interest" description="Disordered" evidence="4">
    <location>
        <begin position="367"/>
        <end position="388"/>
    </location>
</feature>
<evidence type="ECO:0000256" key="1">
    <source>
        <dbReference type="ARBA" id="ARBA00007682"/>
    </source>
</evidence>
<keyword evidence="2" id="KW-0805">Transcription regulation</keyword>
<dbReference type="InterPro" id="IPR038635">
    <property type="entry name" value="CCR4-NOT_su2/3/5_C_sf"/>
</dbReference>
<feature type="compositionally biased region" description="Low complexity" evidence="4">
    <location>
        <begin position="158"/>
        <end position="167"/>
    </location>
</feature>
<name>A0A4E0QZK4_FASHE</name>
<evidence type="ECO:0000256" key="2">
    <source>
        <dbReference type="ARBA" id="ARBA00023015"/>
    </source>
</evidence>
<protein>
    <submittedName>
        <fullName evidence="6">CCR4 NOT transcription complex subunit 2</fullName>
    </submittedName>
</protein>
<keyword evidence="3" id="KW-0804">Transcription</keyword>
<dbReference type="Proteomes" id="UP000230066">
    <property type="component" value="Unassembled WGS sequence"/>
</dbReference>
<proteinExistence type="inferred from homology"/>
<evidence type="ECO:0000259" key="5">
    <source>
        <dbReference type="Pfam" id="PF04153"/>
    </source>
</evidence>
<dbReference type="InterPro" id="IPR040168">
    <property type="entry name" value="Not2/3/5"/>
</dbReference>
<dbReference type="Pfam" id="PF04153">
    <property type="entry name" value="NOT2_3_5_C"/>
    <property type="match status" value="1"/>
</dbReference>
<organism evidence="6 7">
    <name type="scientific">Fasciola hepatica</name>
    <name type="common">Liver fluke</name>
    <dbReference type="NCBI Taxonomy" id="6192"/>
    <lineage>
        <taxon>Eukaryota</taxon>
        <taxon>Metazoa</taxon>
        <taxon>Spiralia</taxon>
        <taxon>Lophotrochozoa</taxon>
        <taxon>Platyhelminthes</taxon>
        <taxon>Trematoda</taxon>
        <taxon>Digenea</taxon>
        <taxon>Plagiorchiida</taxon>
        <taxon>Echinostomata</taxon>
        <taxon>Echinostomatoidea</taxon>
        <taxon>Fasciolidae</taxon>
        <taxon>Fasciola</taxon>
    </lineage>
</organism>
<sequence>MDYAVPPEYLIRHLIADRLPDPPMDQLSEETLFWLFYNCCREETQLVVAKELYQREWRFHKKEKIWLTRNVNANFTTDNSSEQGDYFYWDPLKAQKSTLHMTILYSDLDNAPKSFRLSSGTLNAFVSTGLTTNSTAHHTHHSNAHTNMQHLQLATAYQQQQQQQQQQNYNPHQSLLPGNHDPTNSGNTALVNTLHHSASGPLLGQGNSTSATSGSAANLSTLFNSNARQAPKAQVSQISPSATYIQPAGMPHGRSAATLTNPVGPMFASRSGPTGTQQSISPTATANVTTMVPGLIAHNSGPASSAAAVAASTAALSNPNATSGTGSSTFTTITTVESGAIDSSTVRSATGGANLVVTSLSGSVANDHPSVSASAGGSSSPLDASAQL</sequence>
<dbReference type="PANTHER" id="PTHR23326">
    <property type="entry name" value="CCR4 NOT-RELATED"/>
    <property type="match status" value="1"/>
</dbReference>
<evidence type="ECO:0000256" key="4">
    <source>
        <dbReference type="SAM" id="MobiDB-lite"/>
    </source>
</evidence>
<dbReference type="AlphaFoldDB" id="A0A4E0QZK4"/>
<dbReference type="Gene3D" id="2.30.30.1020">
    <property type="entry name" value="CCR4-NOT complex subunit 2/3/5, C-terminal domain"/>
    <property type="match status" value="1"/>
</dbReference>
<comment type="similarity">
    <text evidence="1">Belongs to the CNOT2/3/5 family.</text>
</comment>
<evidence type="ECO:0000313" key="7">
    <source>
        <dbReference type="Proteomes" id="UP000230066"/>
    </source>
</evidence>
<feature type="compositionally biased region" description="Polar residues" evidence="4">
    <location>
        <begin position="271"/>
        <end position="281"/>
    </location>
</feature>
<dbReference type="GO" id="GO:0030015">
    <property type="term" value="C:CCR4-NOT core complex"/>
    <property type="evidence" value="ECO:0007669"/>
    <property type="project" value="InterPro"/>
</dbReference>
<dbReference type="GO" id="GO:2000036">
    <property type="term" value="P:regulation of stem cell population maintenance"/>
    <property type="evidence" value="ECO:0007669"/>
    <property type="project" value="UniProtKB-ARBA"/>
</dbReference>
<dbReference type="InterPro" id="IPR007282">
    <property type="entry name" value="NOT2/3/5_C"/>
</dbReference>
<feature type="region of interest" description="Disordered" evidence="4">
    <location>
        <begin position="155"/>
        <end position="191"/>
    </location>
</feature>
<evidence type="ECO:0000256" key="3">
    <source>
        <dbReference type="ARBA" id="ARBA00023163"/>
    </source>
</evidence>
<dbReference type="EMBL" id="JXXN02007896">
    <property type="protein sequence ID" value="THD18946.1"/>
    <property type="molecule type" value="Genomic_DNA"/>
</dbReference>
<keyword evidence="7" id="KW-1185">Reference proteome</keyword>
<feature type="compositionally biased region" description="Polar residues" evidence="4">
    <location>
        <begin position="181"/>
        <end position="191"/>
    </location>
</feature>
<feature type="region of interest" description="Disordered" evidence="4">
    <location>
        <begin position="244"/>
        <end position="281"/>
    </location>
</feature>
<gene>
    <name evidence="6" type="ORF">D915_010346</name>
</gene>
<feature type="compositionally biased region" description="Low complexity" evidence="4">
    <location>
        <begin position="369"/>
        <end position="388"/>
    </location>
</feature>
<dbReference type="GO" id="GO:0006355">
    <property type="term" value="P:regulation of DNA-templated transcription"/>
    <property type="evidence" value="ECO:0007669"/>
    <property type="project" value="InterPro"/>
</dbReference>
<evidence type="ECO:0000313" key="6">
    <source>
        <dbReference type="EMBL" id="THD18946.1"/>
    </source>
</evidence>